<dbReference type="SUPFAM" id="SSF55681">
    <property type="entry name" value="Class II aaRS and biotin synthetases"/>
    <property type="match status" value="1"/>
</dbReference>
<dbReference type="Proteomes" id="UP000830835">
    <property type="component" value="Unassembled WGS sequence"/>
</dbReference>
<dbReference type="HAMAP" id="MF_00125">
    <property type="entry name" value="HisZ"/>
    <property type="match status" value="1"/>
</dbReference>
<dbReference type="CDD" id="cd00773">
    <property type="entry name" value="HisRS-like_core"/>
    <property type="match status" value="1"/>
</dbReference>
<comment type="pathway">
    <text evidence="2 8">Amino-acid biosynthesis; L-histidine biosynthesis; L-histidine from 5-phospho-alpha-D-ribose 1-diphosphate: step 1/9.</text>
</comment>
<evidence type="ECO:0000256" key="7">
    <source>
        <dbReference type="ARBA" id="ARBA00025246"/>
    </source>
</evidence>
<protein>
    <recommendedName>
        <fullName evidence="5 8">ATP phosphoribosyltransferase regulatory subunit</fullName>
    </recommendedName>
</protein>
<evidence type="ECO:0000256" key="1">
    <source>
        <dbReference type="ARBA" id="ARBA00004496"/>
    </source>
</evidence>
<dbReference type="InterPro" id="IPR004516">
    <property type="entry name" value="HisRS/HisZ"/>
</dbReference>
<evidence type="ECO:0000256" key="5">
    <source>
        <dbReference type="ARBA" id="ARBA00020397"/>
    </source>
</evidence>
<accession>A0ABT0CCR0</accession>
<dbReference type="InterPro" id="IPR006195">
    <property type="entry name" value="aa-tRNA-synth_II"/>
</dbReference>
<comment type="subunit">
    <text evidence="4 8">Heteromultimer composed of HisG and HisZ subunits.</text>
</comment>
<sequence>MGSPTSPSSLRPPSGARDFLPREVQRREWLESQLSQVFQRYGYQRIITPTLERLETLLAGGSIQAESVLQLRDSEGTMLGLRPELTASIVRAAATRLSSGPLPLRLYYHGSVFRNSQREEGSSSGQEFFQSGVELIGAGGWLADAEILTLLADCIRSVGQGAATPFGHASEGGNGIPDWTLLLGDVSLTESLLSPIAPTAQAAVRRAIAQLDYVYLESAPLPEAARQIGSQILALRGQPSRVLPQLAQLPVPADRLRDLQQLCQVLQEQQVQVVLDLSLVQTLAYYTGIVFQAVVGGEVVGLGGRYDRLHALYSPHQAEQAGIGFTLLPDTLLRLLPPAHKPDGSGCRRLVVPLVPAGIPQALALAAQWRQSEPVELELLDRSPEEVEAYARQCRIPEVAWVQADGSFHLTTLNFN</sequence>
<organism evidence="10 11">
    <name type="scientific">Thermostichus vulcanus str. 'Rupite'</name>
    <dbReference type="NCBI Taxonomy" id="2813851"/>
    <lineage>
        <taxon>Bacteria</taxon>
        <taxon>Bacillati</taxon>
        <taxon>Cyanobacteriota</taxon>
        <taxon>Cyanophyceae</taxon>
        <taxon>Thermostichales</taxon>
        <taxon>Thermostichaceae</taxon>
        <taxon>Thermostichus</taxon>
    </lineage>
</organism>
<dbReference type="PIRSF" id="PIRSF001549">
    <property type="entry name" value="His-tRNA_synth"/>
    <property type="match status" value="1"/>
</dbReference>
<keyword evidence="8" id="KW-0368">Histidine biosynthesis</keyword>
<evidence type="ECO:0000256" key="2">
    <source>
        <dbReference type="ARBA" id="ARBA00004667"/>
    </source>
</evidence>
<dbReference type="InterPro" id="IPR041715">
    <property type="entry name" value="HisRS-like_core"/>
</dbReference>
<dbReference type="InterPro" id="IPR004517">
    <property type="entry name" value="HisZ"/>
</dbReference>
<comment type="caution">
    <text evidence="10">The sequence shown here is derived from an EMBL/GenBank/DDBJ whole genome shotgun (WGS) entry which is preliminary data.</text>
</comment>
<dbReference type="NCBIfam" id="NF008940">
    <property type="entry name" value="PRK12292.2-3"/>
    <property type="match status" value="1"/>
</dbReference>
<dbReference type="PANTHER" id="PTHR43707">
    <property type="entry name" value="HISTIDYL-TRNA SYNTHETASE"/>
    <property type="match status" value="1"/>
</dbReference>
<evidence type="ECO:0000313" key="10">
    <source>
        <dbReference type="EMBL" id="MCJ2543553.1"/>
    </source>
</evidence>
<evidence type="ECO:0000256" key="3">
    <source>
        <dbReference type="ARBA" id="ARBA00005539"/>
    </source>
</evidence>
<reference evidence="10" key="1">
    <citation type="submission" date="2021-02" db="EMBL/GenBank/DDBJ databases">
        <title>The CRISPR/cas machinery reduction and long-range gene transfer in the hot spring cyanobacterium Synechococcus.</title>
        <authorList>
            <person name="Dvorak P."/>
            <person name="Jahodarova E."/>
            <person name="Hasler P."/>
            <person name="Poulickova A."/>
        </authorList>
    </citation>
    <scope>NUCLEOTIDE SEQUENCE</scope>
    <source>
        <strain evidence="10">Rupite</strain>
    </source>
</reference>
<dbReference type="InterPro" id="IPR045864">
    <property type="entry name" value="aa-tRNA-synth_II/BPL/LPL"/>
</dbReference>
<comment type="function">
    <text evidence="7 8">Required for the first step of histidine biosynthesis. May allow the feedback regulation of ATP phosphoribosyltransferase activity by histidine.</text>
</comment>
<evidence type="ECO:0000313" key="11">
    <source>
        <dbReference type="Proteomes" id="UP000830835"/>
    </source>
</evidence>
<keyword evidence="10" id="KW-0328">Glycosyltransferase</keyword>
<keyword evidence="11" id="KW-1185">Reference proteome</keyword>
<proteinExistence type="inferred from homology"/>
<gene>
    <name evidence="8" type="primary">hisZ</name>
    <name evidence="10" type="ORF">JX360_11645</name>
</gene>
<dbReference type="Pfam" id="PF13393">
    <property type="entry name" value="tRNA-synt_His"/>
    <property type="match status" value="1"/>
</dbReference>
<comment type="subcellular location">
    <subcellularLocation>
        <location evidence="1 8">Cytoplasm</location>
    </subcellularLocation>
</comment>
<dbReference type="GO" id="GO:0016757">
    <property type="term" value="F:glycosyltransferase activity"/>
    <property type="evidence" value="ECO:0007669"/>
    <property type="project" value="UniProtKB-KW"/>
</dbReference>
<name>A0ABT0CCR0_THEVL</name>
<dbReference type="PROSITE" id="PS50862">
    <property type="entry name" value="AA_TRNA_LIGASE_II"/>
    <property type="match status" value="1"/>
</dbReference>
<keyword evidence="8" id="KW-0028">Amino-acid biosynthesis</keyword>
<feature type="domain" description="Aminoacyl-transfer RNA synthetases class-II family profile" evidence="9">
    <location>
        <begin position="30"/>
        <end position="353"/>
    </location>
</feature>
<evidence type="ECO:0000256" key="8">
    <source>
        <dbReference type="HAMAP-Rule" id="MF_00125"/>
    </source>
</evidence>
<dbReference type="Gene3D" id="3.30.930.10">
    <property type="entry name" value="Bira Bifunctional Protein, Domain 2"/>
    <property type="match status" value="1"/>
</dbReference>
<keyword evidence="6 8" id="KW-0963">Cytoplasm</keyword>
<keyword evidence="10" id="KW-0808">Transferase</keyword>
<evidence type="ECO:0000259" key="9">
    <source>
        <dbReference type="PROSITE" id="PS50862"/>
    </source>
</evidence>
<comment type="miscellaneous">
    <text evidence="8">This function is generally fulfilled by the C-terminal part of HisG, which is missing in some bacteria such as this one.</text>
</comment>
<dbReference type="PANTHER" id="PTHR43707:SF1">
    <property type="entry name" value="HISTIDINE--TRNA LIGASE, MITOCHONDRIAL-RELATED"/>
    <property type="match status" value="1"/>
</dbReference>
<dbReference type="EMBL" id="JAFIRA010000030">
    <property type="protein sequence ID" value="MCJ2543553.1"/>
    <property type="molecule type" value="Genomic_DNA"/>
</dbReference>
<comment type="similarity">
    <text evidence="3 8">Belongs to the class-II aminoacyl-tRNA synthetase family. HisZ subfamily.</text>
</comment>
<evidence type="ECO:0000256" key="4">
    <source>
        <dbReference type="ARBA" id="ARBA00011496"/>
    </source>
</evidence>
<evidence type="ECO:0000256" key="6">
    <source>
        <dbReference type="ARBA" id="ARBA00022490"/>
    </source>
</evidence>